<dbReference type="AlphaFoldDB" id="A0A367KNB2"/>
<gene>
    <name evidence="1" type="ORF">CU098_010646</name>
</gene>
<name>A0A367KNB2_RHIST</name>
<evidence type="ECO:0000313" key="2">
    <source>
        <dbReference type="Proteomes" id="UP000253551"/>
    </source>
</evidence>
<keyword evidence="2" id="KW-1185">Reference proteome</keyword>
<comment type="caution">
    <text evidence="1">The sequence shown here is derived from an EMBL/GenBank/DDBJ whole genome shotgun (WGS) entry which is preliminary data.</text>
</comment>
<accession>A0A367KNB2</accession>
<dbReference type="EMBL" id="PJQM01000944">
    <property type="protein sequence ID" value="RCI03651.1"/>
    <property type="molecule type" value="Genomic_DNA"/>
</dbReference>
<evidence type="ECO:0000313" key="1">
    <source>
        <dbReference type="EMBL" id="RCI03651.1"/>
    </source>
</evidence>
<dbReference type="OrthoDB" id="10260545at2759"/>
<proteinExistence type="predicted"/>
<reference evidence="1 2" key="1">
    <citation type="journal article" date="2018" name="G3 (Bethesda)">
        <title>Phylogenetic and Phylogenomic Definition of Rhizopus Species.</title>
        <authorList>
            <person name="Gryganskyi A.P."/>
            <person name="Golan J."/>
            <person name="Dolatabadi S."/>
            <person name="Mondo S."/>
            <person name="Robb S."/>
            <person name="Idnurm A."/>
            <person name="Muszewska A."/>
            <person name="Steczkiewicz K."/>
            <person name="Masonjones S."/>
            <person name="Liao H.L."/>
            <person name="Gajdeczka M.T."/>
            <person name="Anike F."/>
            <person name="Vuek A."/>
            <person name="Anishchenko I.M."/>
            <person name="Voigt K."/>
            <person name="de Hoog G.S."/>
            <person name="Smith M.E."/>
            <person name="Heitman J."/>
            <person name="Vilgalys R."/>
            <person name="Stajich J.E."/>
        </authorList>
    </citation>
    <scope>NUCLEOTIDE SEQUENCE [LARGE SCALE GENOMIC DNA]</scope>
    <source>
        <strain evidence="1 2">LSU 92-RS-03</strain>
    </source>
</reference>
<organism evidence="1 2">
    <name type="scientific">Rhizopus stolonifer</name>
    <name type="common">Rhizopus nigricans</name>
    <dbReference type="NCBI Taxonomy" id="4846"/>
    <lineage>
        <taxon>Eukaryota</taxon>
        <taxon>Fungi</taxon>
        <taxon>Fungi incertae sedis</taxon>
        <taxon>Mucoromycota</taxon>
        <taxon>Mucoromycotina</taxon>
        <taxon>Mucoromycetes</taxon>
        <taxon>Mucorales</taxon>
        <taxon>Mucorineae</taxon>
        <taxon>Rhizopodaceae</taxon>
        <taxon>Rhizopus</taxon>
    </lineage>
</organism>
<protein>
    <submittedName>
        <fullName evidence="1">Uncharacterized protein</fullName>
    </submittedName>
</protein>
<dbReference type="Proteomes" id="UP000253551">
    <property type="component" value="Unassembled WGS sequence"/>
</dbReference>
<sequence>MKSLFQLLHRKCIRFYLRQRLKFQYPDMTIYTSQRNMLSLFHNLTQPGQCSVVTTNLAIKEQQMLGKSAFRILSTPNAGGSSIYSEALSIEFLSRLLGVDLFKTETELIYDYPEENNNGGTGPIMDYACHYQQLTLGVSVTRAMAYQRPYTKQDAYDLLIKKLAAIVKSSQNIANTKFDRHILHIWTESGKNAALVNKICRKLRVHEQCKDTIILITTVNTQLVFFNHNLSLIKLQRQQQFYQKSVRFFTRNKAWLEF</sequence>